<evidence type="ECO:0000313" key="4">
    <source>
        <dbReference type="EMBL" id="AFM22987.1"/>
    </source>
</evidence>
<dbReference type="RefSeq" id="WP_014808146.1">
    <property type="nucleotide sequence ID" value="NC_018025.1"/>
</dbReference>
<dbReference type="HOGENOM" id="CLU_1486795_0_0_7"/>
<proteinExistence type="inferred from homology"/>
<dbReference type="AlphaFoldDB" id="I4C096"/>
<dbReference type="PANTHER" id="PTHR35089">
    <property type="entry name" value="CHAPERONE PROTEIN SKP"/>
    <property type="match status" value="1"/>
</dbReference>
<comment type="similarity">
    <text evidence="1">Belongs to the Skp family.</text>
</comment>
<dbReference type="EMBL" id="CP003360">
    <property type="protein sequence ID" value="AFM22987.1"/>
    <property type="molecule type" value="Genomic_DNA"/>
</dbReference>
<dbReference type="STRING" id="706587.Desti_0241"/>
<evidence type="ECO:0000256" key="1">
    <source>
        <dbReference type="ARBA" id="ARBA00009091"/>
    </source>
</evidence>
<keyword evidence="5" id="KW-1185">Reference proteome</keyword>
<dbReference type="GO" id="GO:0050821">
    <property type="term" value="P:protein stabilization"/>
    <property type="evidence" value="ECO:0007669"/>
    <property type="project" value="TreeGrafter"/>
</dbReference>
<keyword evidence="2" id="KW-0732">Signal</keyword>
<sequence length="181" mass="20219">MRIRTVLMILSITAGVLGMMLLTSTAFAEMKIAKVNLSAVSENSTRIKAAMEDMKKVQLESAPKLTVLSNEIKKLEDQLKAGEATLSKEEKEKLENEVQTKRQEMQQEQQSIRVKLAFKQKSLGNVVRTQLNEILEKIAKEEKFNAILNSDVVLYSDGVPDLTEKVTKALDAMPALEITPK</sequence>
<keyword evidence="3" id="KW-0175">Coiled coil</keyword>
<dbReference type="InterPro" id="IPR024930">
    <property type="entry name" value="Skp_dom_sf"/>
</dbReference>
<dbReference type="Proteomes" id="UP000006055">
    <property type="component" value="Chromosome"/>
</dbReference>
<dbReference type="KEGG" id="dti:Desti_0241"/>
<feature type="coiled-coil region" evidence="3">
    <location>
        <begin position="65"/>
        <end position="111"/>
    </location>
</feature>
<gene>
    <name evidence="4" type="ordered locus">Desti_0241</name>
</gene>
<dbReference type="GO" id="GO:0005829">
    <property type="term" value="C:cytosol"/>
    <property type="evidence" value="ECO:0007669"/>
    <property type="project" value="TreeGrafter"/>
</dbReference>
<dbReference type="Pfam" id="PF03938">
    <property type="entry name" value="OmpH"/>
    <property type="match status" value="1"/>
</dbReference>
<evidence type="ECO:0000313" key="5">
    <source>
        <dbReference type="Proteomes" id="UP000006055"/>
    </source>
</evidence>
<evidence type="ECO:0000256" key="3">
    <source>
        <dbReference type="SAM" id="Coils"/>
    </source>
</evidence>
<dbReference type="SMART" id="SM00935">
    <property type="entry name" value="OmpH"/>
    <property type="match status" value="1"/>
</dbReference>
<dbReference type="GO" id="GO:0051082">
    <property type="term" value="F:unfolded protein binding"/>
    <property type="evidence" value="ECO:0007669"/>
    <property type="project" value="InterPro"/>
</dbReference>
<organism evidence="4 5">
    <name type="scientific">Desulfomonile tiedjei (strain ATCC 49306 / DSM 6799 / DCB-1)</name>
    <dbReference type="NCBI Taxonomy" id="706587"/>
    <lineage>
        <taxon>Bacteria</taxon>
        <taxon>Pseudomonadati</taxon>
        <taxon>Thermodesulfobacteriota</taxon>
        <taxon>Desulfomonilia</taxon>
        <taxon>Desulfomonilales</taxon>
        <taxon>Desulfomonilaceae</taxon>
        <taxon>Desulfomonile</taxon>
    </lineage>
</organism>
<dbReference type="eggNOG" id="COG2825">
    <property type="taxonomic scope" value="Bacteria"/>
</dbReference>
<dbReference type="InterPro" id="IPR005632">
    <property type="entry name" value="Chaperone_Skp"/>
</dbReference>
<dbReference type="PANTHER" id="PTHR35089:SF1">
    <property type="entry name" value="CHAPERONE PROTEIN SKP"/>
    <property type="match status" value="1"/>
</dbReference>
<protein>
    <submittedName>
        <fullName evidence="4">Outer membrane protein</fullName>
    </submittedName>
</protein>
<name>I4C096_DESTA</name>
<evidence type="ECO:0000256" key="2">
    <source>
        <dbReference type="ARBA" id="ARBA00022729"/>
    </source>
</evidence>
<accession>I4C096</accession>
<dbReference type="SUPFAM" id="SSF111384">
    <property type="entry name" value="OmpH-like"/>
    <property type="match status" value="1"/>
</dbReference>
<dbReference type="Gene3D" id="3.30.910.20">
    <property type="entry name" value="Skp domain"/>
    <property type="match status" value="1"/>
</dbReference>
<reference evidence="5" key="1">
    <citation type="submission" date="2012-06" db="EMBL/GenBank/DDBJ databases">
        <title>Complete sequence of chromosome of Desulfomonile tiedjei DSM 6799.</title>
        <authorList>
            <person name="Lucas S."/>
            <person name="Copeland A."/>
            <person name="Lapidus A."/>
            <person name="Glavina del Rio T."/>
            <person name="Dalin E."/>
            <person name="Tice H."/>
            <person name="Bruce D."/>
            <person name="Goodwin L."/>
            <person name="Pitluck S."/>
            <person name="Peters L."/>
            <person name="Ovchinnikova G."/>
            <person name="Zeytun A."/>
            <person name="Lu M."/>
            <person name="Kyrpides N."/>
            <person name="Mavromatis K."/>
            <person name="Ivanova N."/>
            <person name="Brettin T."/>
            <person name="Detter J.C."/>
            <person name="Han C."/>
            <person name="Larimer F."/>
            <person name="Land M."/>
            <person name="Hauser L."/>
            <person name="Markowitz V."/>
            <person name="Cheng J.-F."/>
            <person name="Hugenholtz P."/>
            <person name="Woyke T."/>
            <person name="Wu D."/>
            <person name="Spring S."/>
            <person name="Schroeder M."/>
            <person name="Brambilla E."/>
            <person name="Klenk H.-P."/>
            <person name="Eisen J.A."/>
        </authorList>
    </citation>
    <scope>NUCLEOTIDE SEQUENCE [LARGE SCALE GENOMIC DNA]</scope>
    <source>
        <strain evidence="5">ATCC 49306 / DSM 6799 / DCB-1</strain>
    </source>
</reference>